<dbReference type="PANTHER" id="PTHR47481">
    <property type="match status" value="1"/>
</dbReference>
<feature type="region of interest" description="Disordered" evidence="1">
    <location>
        <begin position="226"/>
        <end position="251"/>
    </location>
</feature>
<evidence type="ECO:0008006" key="4">
    <source>
        <dbReference type="Google" id="ProtNLM"/>
    </source>
</evidence>
<proteinExistence type="predicted"/>
<dbReference type="InterPro" id="IPR036875">
    <property type="entry name" value="Znf_CCHC_sf"/>
</dbReference>
<dbReference type="GO" id="GO:0003676">
    <property type="term" value="F:nucleic acid binding"/>
    <property type="evidence" value="ECO:0007669"/>
    <property type="project" value="InterPro"/>
</dbReference>
<comment type="caution">
    <text evidence="2">The sequence shown here is derived from an EMBL/GenBank/DDBJ whole genome shotgun (WGS) entry which is preliminary data.</text>
</comment>
<feature type="compositionally biased region" description="Low complexity" evidence="1">
    <location>
        <begin position="109"/>
        <end position="132"/>
    </location>
</feature>
<gene>
    <name evidence="2" type="ORF">CEPIT_LOCUS42360</name>
</gene>
<name>A0AAV0GCQ5_9ASTE</name>
<dbReference type="AlphaFoldDB" id="A0AAV0GCQ5"/>
<keyword evidence="3" id="KW-1185">Reference proteome</keyword>
<organism evidence="2 3">
    <name type="scientific">Cuscuta epithymum</name>
    <dbReference type="NCBI Taxonomy" id="186058"/>
    <lineage>
        <taxon>Eukaryota</taxon>
        <taxon>Viridiplantae</taxon>
        <taxon>Streptophyta</taxon>
        <taxon>Embryophyta</taxon>
        <taxon>Tracheophyta</taxon>
        <taxon>Spermatophyta</taxon>
        <taxon>Magnoliopsida</taxon>
        <taxon>eudicotyledons</taxon>
        <taxon>Gunneridae</taxon>
        <taxon>Pentapetalae</taxon>
        <taxon>asterids</taxon>
        <taxon>lamiids</taxon>
        <taxon>Solanales</taxon>
        <taxon>Convolvulaceae</taxon>
        <taxon>Cuscuteae</taxon>
        <taxon>Cuscuta</taxon>
        <taxon>Cuscuta subgen. Cuscuta</taxon>
    </lineage>
</organism>
<protein>
    <recommendedName>
        <fullName evidence="4">CCHC-type domain-containing protein</fullName>
    </recommendedName>
</protein>
<dbReference type="PANTHER" id="PTHR47481:SF42">
    <property type="entry name" value="RHO GTPASE-ACTIVATING PROTEIN GACK-LIKE"/>
    <property type="match status" value="1"/>
</dbReference>
<dbReference type="EMBL" id="CAMAPF010001082">
    <property type="protein sequence ID" value="CAH9145632.1"/>
    <property type="molecule type" value="Genomic_DNA"/>
</dbReference>
<sequence>MAASMARSMELKRMFNNTKKKENQTMEQYMREIQKITDALATINSPVSLKDIIEQTLLGLGPDYESIITTLTSIPEGLTFDKLRRWLVEQEQHILYLCSQEASSPAAFVAQPAASASPGHDPRGGNQYNQGRGQRGQRGRGTRGRGRGYGQQHQPKYVAPGYGQQTGYYQPRPGQQPHGGYFQPQAYHPPAPPHGRPGSPLVDGQFGSIPSPVVCHICYSPGHSATSCPSRFSQSSAPALAAPMDDTNDVV</sequence>
<dbReference type="Pfam" id="PF14223">
    <property type="entry name" value="Retrotran_gag_2"/>
    <property type="match status" value="1"/>
</dbReference>
<evidence type="ECO:0000313" key="2">
    <source>
        <dbReference type="EMBL" id="CAH9145632.1"/>
    </source>
</evidence>
<evidence type="ECO:0000256" key="1">
    <source>
        <dbReference type="SAM" id="MobiDB-lite"/>
    </source>
</evidence>
<dbReference type="GO" id="GO:0008270">
    <property type="term" value="F:zinc ion binding"/>
    <property type="evidence" value="ECO:0007669"/>
    <property type="project" value="InterPro"/>
</dbReference>
<feature type="compositionally biased region" description="Basic residues" evidence="1">
    <location>
        <begin position="135"/>
        <end position="146"/>
    </location>
</feature>
<dbReference type="Proteomes" id="UP001152523">
    <property type="component" value="Unassembled WGS sequence"/>
</dbReference>
<feature type="region of interest" description="Disordered" evidence="1">
    <location>
        <begin position="109"/>
        <end position="201"/>
    </location>
</feature>
<feature type="compositionally biased region" description="Polar residues" evidence="1">
    <location>
        <begin position="226"/>
        <end position="237"/>
    </location>
</feature>
<accession>A0AAV0GCQ5</accession>
<evidence type="ECO:0000313" key="3">
    <source>
        <dbReference type="Proteomes" id="UP001152523"/>
    </source>
</evidence>
<dbReference type="SUPFAM" id="SSF57756">
    <property type="entry name" value="Retrovirus zinc finger-like domains"/>
    <property type="match status" value="1"/>
</dbReference>
<reference evidence="2" key="1">
    <citation type="submission" date="2022-07" db="EMBL/GenBank/DDBJ databases">
        <authorList>
            <person name="Macas J."/>
            <person name="Novak P."/>
            <person name="Neumann P."/>
        </authorList>
    </citation>
    <scope>NUCLEOTIDE SEQUENCE</scope>
</reference>